<comment type="subcellular location">
    <subcellularLocation>
        <location evidence="1">Cell outer membrane</location>
    </subcellularLocation>
</comment>
<sequence length="429" mass="46160">MRSSALLLASLLAGASSPLAVAAPTSLTATMQAAAENTRVQAARWRAQAADATARAAWRGSWAPSLDLQAQAAHRDQLSTIDTPAGAFTLGDRDVYEATLSLRQPLLDLSNQAYGAPASQRVAQAQHQQVLRQQRVQAAAAARRYLDWLALEAQRQAILALQDSLQLRAARVRNQSAAGRALQADVLDIDVAVTEARQQLVEIEANQTVLQQDLIRLAGRPIQPQDARPPDHAAGPIPTPDWAKVFAQRRDLQALRLQREGQHLLANAERASAWPTLGAAVSVIRSQGNPFTPEEDVRVGLNLQWQPFTSGRIQAQRQAAESQRSALDADIGQLQAAIRVEVAEAQASIRTAISLAELAQSGVTASEASRQVRVARYEAGRATVDEVLDAEAAYARQRAQAATAGYRLLTALIAYRLATGASLFEDLSL</sequence>
<dbReference type="RefSeq" id="WP_109720095.1">
    <property type="nucleotide sequence ID" value="NZ_QEQK01000006.1"/>
</dbReference>
<keyword evidence="6" id="KW-0472">Membrane</keyword>
<dbReference type="AlphaFoldDB" id="A0A363ULN9"/>
<evidence type="ECO:0000256" key="5">
    <source>
        <dbReference type="ARBA" id="ARBA00022692"/>
    </source>
</evidence>
<dbReference type="GO" id="GO:0009279">
    <property type="term" value="C:cell outer membrane"/>
    <property type="evidence" value="ECO:0007669"/>
    <property type="project" value="UniProtKB-SubCell"/>
</dbReference>
<dbReference type="Gene3D" id="1.20.1600.10">
    <property type="entry name" value="Outer membrane efflux proteins (OEP)"/>
    <property type="match status" value="1"/>
</dbReference>
<gene>
    <name evidence="9" type="ORF">DEH80_08670</name>
</gene>
<organism evidence="9 10">
    <name type="scientific">Abyssibacter profundi</name>
    <dbReference type="NCBI Taxonomy" id="2182787"/>
    <lineage>
        <taxon>Bacteria</taxon>
        <taxon>Pseudomonadati</taxon>
        <taxon>Pseudomonadota</taxon>
        <taxon>Gammaproteobacteria</taxon>
        <taxon>Chromatiales</taxon>
        <taxon>Oceanococcaceae</taxon>
        <taxon>Abyssibacter</taxon>
    </lineage>
</organism>
<dbReference type="PANTHER" id="PTHR30026">
    <property type="entry name" value="OUTER MEMBRANE PROTEIN TOLC"/>
    <property type="match status" value="1"/>
</dbReference>
<reference evidence="9 10" key="1">
    <citation type="submission" date="2018-05" db="EMBL/GenBank/DDBJ databases">
        <title>Abyssibacter profundi OUC007T gen. nov., sp. nov, a marine bacterium isolated from seawater of the Mariana Trench.</title>
        <authorList>
            <person name="Zhou S."/>
        </authorList>
    </citation>
    <scope>NUCLEOTIDE SEQUENCE [LARGE SCALE GENOMIC DNA]</scope>
    <source>
        <strain evidence="9 10">OUC007</strain>
    </source>
</reference>
<dbReference type="EMBL" id="QEQK01000006">
    <property type="protein sequence ID" value="PWN56324.1"/>
    <property type="molecule type" value="Genomic_DNA"/>
</dbReference>
<dbReference type="GO" id="GO:0015562">
    <property type="term" value="F:efflux transmembrane transporter activity"/>
    <property type="evidence" value="ECO:0007669"/>
    <property type="project" value="InterPro"/>
</dbReference>
<evidence type="ECO:0000256" key="1">
    <source>
        <dbReference type="ARBA" id="ARBA00004442"/>
    </source>
</evidence>
<dbReference type="InterPro" id="IPR003423">
    <property type="entry name" value="OMP_efflux"/>
</dbReference>
<keyword evidence="3" id="KW-0813">Transport</keyword>
<name>A0A363ULN9_9GAMM</name>
<evidence type="ECO:0000256" key="6">
    <source>
        <dbReference type="ARBA" id="ARBA00023136"/>
    </source>
</evidence>
<dbReference type="InterPro" id="IPR051906">
    <property type="entry name" value="TolC-like"/>
</dbReference>
<dbReference type="SUPFAM" id="SSF56954">
    <property type="entry name" value="Outer membrane efflux proteins (OEP)"/>
    <property type="match status" value="1"/>
</dbReference>
<dbReference type="GO" id="GO:1990281">
    <property type="term" value="C:efflux pump complex"/>
    <property type="evidence" value="ECO:0007669"/>
    <property type="project" value="TreeGrafter"/>
</dbReference>
<feature type="signal peptide" evidence="8">
    <location>
        <begin position="1"/>
        <end position="22"/>
    </location>
</feature>
<accession>A0A363ULN9</accession>
<evidence type="ECO:0000313" key="10">
    <source>
        <dbReference type="Proteomes" id="UP000251800"/>
    </source>
</evidence>
<keyword evidence="4" id="KW-1134">Transmembrane beta strand</keyword>
<dbReference type="Pfam" id="PF02321">
    <property type="entry name" value="OEP"/>
    <property type="match status" value="1"/>
</dbReference>
<evidence type="ECO:0000313" key="9">
    <source>
        <dbReference type="EMBL" id="PWN56324.1"/>
    </source>
</evidence>
<proteinExistence type="inferred from homology"/>
<evidence type="ECO:0000256" key="2">
    <source>
        <dbReference type="ARBA" id="ARBA00007613"/>
    </source>
</evidence>
<evidence type="ECO:0000256" key="7">
    <source>
        <dbReference type="ARBA" id="ARBA00023237"/>
    </source>
</evidence>
<protein>
    <recommendedName>
        <fullName evidence="11">TolC family protein</fullName>
    </recommendedName>
</protein>
<dbReference type="PANTHER" id="PTHR30026:SF20">
    <property type="entry name" value="OUTER MEMBRANE PROTEIN TOLC"/>
    <property type="match status" value="1"/>
</dbReference>
<keyword evidence="5" id="KW-0812">Transmembrane</keyword>
<comment type="caution">
    <text evidence="9">The sequence shown here is derived from an EMBL/GenBank/DDBJ whole genome shotgun (WGS) entry which is preliminary data.</text>
</comment>
<evidence type="ECO:0000256" key="4">
    <source>
        <dbReference type="ARBA" id="ARBA00022452"/>
    </source>
</evidence>
<comment type="similarity">
    <text evidence="2">Belongs to the outer membrane factor (OMF) (TC 1.B.17) family.</text>
</comment>
<evidence type="ECO:0000256" key="3">
    <source>
        <dbReference type="ARBA" id="ARBA00022448"/>
    </source>
</evidence>
<feature type="chain" id="PRO_5017017126" description="TolC family protein" evidence="8">
    <location>
        <begin position="23"/>
        <end position="429"/>
    </location>
</feature>
<evidence type="ECO:0000256" key="8">
    <source>
        <dbReference type="SAM" id="SignalP"/>
    </source>
</evidence>
<evidence type="ECO:0008006" key="11">
    <source>
        <dbReference type="Google" id="ProtNLM"/>
    </source>
</evidence>
<dbReference type="GO" id="GO:0015288">
    <property type="term" value="F:porin activity"/>
    <property type="evidence" value="ECO:0007669"/>
    <property type="project" value="TreeGrafter"/>
</dbReference>
<keyword evidence="8" id="KW-0732">Signal</keyword>
<keyword evidence="7" id="KW-0998">Cell outer membrane</keyword>
<dbReference type="Proteomes" id="UP000251800">
    <property type="component" value="Unassembled WGS sequence"/>
</dbReference>
<keyword evidence="10" id="KW-1185">Reference proteome</keyword>